<feature type="transmembrane region" description="Helical" evidence="5">
    <location>
        <begin position="30"/>
        <end position="50"/>
    </location>
</feature>
<evidence type="ECO:0000256" key="4">
    <source>
        <dbReference type="ARBA" id="ARBA00023136"/>
    </source>
</evidence>
<dbReference type="Pfam" id="PF01061">
    <property type="entry name" value="ABC2_membrane"/>
    <property type="match status" value="1"/>
</dbReference>
<comment type="subcellular location">
    <subcellularLocation>
        <location evidence="1">Membrane</location>
        <topology evidence="1">Multi-pass membrane protein</topology>
    </subcellularLocation>
</comment>
<dbReference type="PRINTS" id="PR00164">
    <property type="entry name" value="ABC2TRNSPORT"/>
</dbReference>
<feature type="transmembrane region" description="Helical" evidence="5">
    <location>
        <begin position="178"/>
        <end position="200"/>
    </location>
</feature>
<evidence type="ECO:0000256" key="1">
    <source>
        <dbReference type="ARBA" id="ARBA00004141"/>
    </source>
</evidence>
<dbReference type="PANTHER" id="PTHR43077:SF10">
    <property type="entry name" value="TRANSPORT PERMEASE PROTEIN"/>
    <property type="match status" value="1"/>
</dbReference>
<comment type="caution">
    <text evidence="7">The sequence shown here is derived from an EMBL/GenBank/DDBJ whole genome shotgun (WGS) entry which is preliminary data.</text>
</comment>
<evidence type="ECO:0000313" key="7">
    <source>
        <dbReference type="EMBL" id="MBE5728697.1"/>
    </source>
</evidence>
<feature type="transmembrane region" description="Helical" evidence="5">
    <location>
        <begin position="271"/>
        <end position="293"/>
    </location>
</feature>
<evidence type="ECO:0000256" key="3">
    <source>
        <dbReference type="ARBA" id="ARBA00022989"/>
    </source>
</evidence>
<dbReference type="EMBL" id="JADFAR010000030">
    <property type="protein sequence ID" value="MBE5728697.1"/>
    <property type="molecule type" value="Genomic_DNA"/>
</dbReference>
<evidence type="ECO:0000259" key="6">
    <source>
        <dbReference type="PROSITE" id="PS51012"/>
    </source>
</evidence>
<sequence>MENNGEKKLSGFAYFFRSLWSLTNRDLKKWYAVPLLLIMSLIQPVIWLGLFGKAMNLGAIFSNNSINIAVLDIPKSVLNSLSALFMTSAFGTTDYFSFLAIGMLAFIVLFTSMMSGMSIVWDRRFGFLDKLLSTPVSRGSIVVAKILNSTIRSLVQAAVVLVIAVLLGMSVAHLSVSGILLTFFALFLLSFGMSSLFVLLALRSKDWQSQMMVVNLLNLPLLFASNAFFPTKFMPSWLQAVASVNPVSFAINIGRNLLLNIPIATSVFNEFLYLGIFAVALAAISIVLSWKLLKG</sequence>
<keyword evidence="4 5" id="KW-0472">Membrane</keyword>
<accession>A0A8T3UZ40</accession>
<dbReference type="AlphaFoldDB" id="A0A8T3UZ40"/>
<organism evidence="7 8">
    <name type="scientific">Candidatus Acidifodinimicrobium mancum</name>
    <dbReference type="NCBI Taxonomy" id="2898728"/>
    <lineage>
        <taxon>Archaea</taxon>
        <taxon>Candidatus Parvarchaeota</taxon>
        <taxon>Candidatus Acidifodinimicrobiaceae</taxon>
        <taxon>Candidatus Acidifodinimicrobium</taxon>
    </lineage>
</organism>
<dbReference type="InterPro" id="IPR000412">
    <property type="entry name" value="ABC_2_transport"/>
</dbReference>
<feature type="transmembrane region" description="Helical" evidence="5">
    <location>
        <begin position="95"/>
        <end position="121"/>
    </location>
</feature>
<proteinExistence type="predicted"/>
<keyword evidence="2 5" id="KW-0812">Transmembrane</keyword>
<protein>
    <submittedName>
        <fullName evidence="7">ABC transporter permease</fullName>
    </submittedName>
</protein>
<evidence type="ECO:0000256" key="5">
    <source>
        <dbReference type="SAM" id="Phobius"/>
    </source>
</evidence>
<dbReference type="GO" id="GO:0043190">
    <property type="term" value="C:ATP-binding cassette (ABC) transporter complex"/>
    <property type="evidence" value="ECO:0007669"/>
    <property type="project" value="InterPro"/>
</dbReference>
<dbReference type="PANTHER" id="PTHR43077">
    <property type="entry name" value="TRANSPORT PERMEASE YVFS-RELATED"/>
    <property type="match status" value="1"/>
</dbReference>
<dbReference type="InterPro" id="IPR047817">
    <property type="entry name" value="ABC2_TM_bact-type"/>
</dbReference>
<feature type="domain" description="ABC transmembrane type-2" evidence="6">
    <location>
        <begin position="35"/>
        <end position="292"/>
    </location>
</feature>
<dbReference type="GO" id="GO:0140359">
    <property type="term" value="F:ABC-type transporter activity"/>
    <property type="evidence" value="ECO:0007669"/>
    <property type="project" value="InterPro"/>
</dbReference>
<evidence type="ECO:0000256" key="2">
    <source>
        <dbReference type="ARBA" id="ARBA00022692"/>
    </source>
</evidence>
<feature type="transmembrane region" description="Helical" evidence="5">
    <location>
        <begin position="154"/>
        <end position="172"/>
    </location>
</feature>
<dbReference type="PIRSF" id="PIRSF006648">
    <property type="entry name" value="DrrB"/>
    <property type="match status" value="1"/>
</dbReference>
<dbReference type="InterPro" id="IPR051328">
    <property type="entry name" value="T7SS_ABC-Transporter"/>
</dbReference>
<reference evidence="7 8" key="1">
    <citation type="submission" date="2020-09" db="EMBL/GenBank/DDBJ databases">
        <title>Genomic characterization of a novel Parvarchaeota family in acid mine drainage sediments.</title>
        <authorList>
            <person name="Luo Z.-H."/>
        </authorList>
    </citation>
    <scope>NUCLEOTIDE SEQUENCE [LARGE SCALE GENOMIC DNA]</scope>
    <source>
        <strain evidence="7">MAS1_bins.189</strain>
    </source>
</reference>
<gene>
    <name evidence="7" type="ORF">IHE51_02450</name>
</gene>
<keyword evidence="3 5" id="KW-1133">Transmembrane helix</keyword>
<dbReference type="InterPro" id="IPR013525">
    <property type="entry name" value="ABC2_TM"/>
</dbReference>
<feature type="transmembrane region" description="Helical" evidence="5">
    <location>
        <begin position="212"/>
        <end position="229"/>
    </location>
</feature>
<dbReference type="PROSITE" id="PS51012">
    <property type="entry name" value="ABC_TM2"/>
    <property type="match status" value="1"/>
</dbReference>
<dbReference type="Proteomes" id="UP000718571">
    <property type="component" value="Unassembled WGS sequence"/>
</dbReference>
<name>A0A8T3UZ40_9ARCH</name>
<evidence type="ECO:0000313" key="8">
    <source>
        <dbReference type="Proteomes" id="UP000718571"/>
    </source>
</evidence>